<keyword evidence="1" id="KW-0472">Membrane</keyword>
<evidence type="ECO:0000313" key="3">
    <source>
        <dbReference type="Proteomes" id="UP001255246"/>
    </source>
</evidence>
<proteinExistence type="predicted"/>
<protein>
    <submittedName>
        <fullName evidence="2">Uncharacterized protein</fullName>
    </submittedName>
</protein>
<feature type="transmembrane region" description="Helical" evidence="1">
    <location>
        <begin position="80"/>
        <end position="109"/>
    </location>
</feature>
<gene>
    <name evidence="2" type="ORF">RM706_03185</name>
</gene>
<name>A0ABU3AAC6_9FLAO</name>
<comment type="caution">
    <text evidence="2">The sequence shown here is derived from an EMBL/GenBank/DDBJ whole genome shotgun (WGS) entry which is preliminary data.</text>
</comment>
<keyword evidence="3" id="KW-1185">Reference proteome</keyword>
<dbReference type="Proteomes" id="UP001255246">
    <property type="component" value="Unassembled WGS sequence"/>
</dbReference>
<reference evidence="2 3" key="1">
    <citation type="submission" date="2023-09" db="EMBL/GenBank/DDBJ databases">
        <authorList>
            <person name="Rey-Velasco X."/>
        </authorList>
    </citation>
    <scope>NUCLEOTIDE SEQUENCE [LARGE SCALE GENOMIC DNA]</scope>
    <source>
        <strain evidence="2 3">F388</strain>
    </source>
</reference>
<dbReference type="EMBL" id="JAVRHR010000001">
    <property type="protein sequence ID" value="MDT0606013.1"/>
    <property type="molecule type" value="Genomic_DNA"/>
</dbReference>
<evidence type="ECO:0000256" key="1">
    <source>
        <dbReference type="SAM" id="Phobius"/>
    </source>
</evidence>
<feature type="transmembrane region" description="Helical" evidence="1">
    <location>
        <begin position="12"/>
        <end position="32"/>
    </location>
</feature>
<feature type="transmembrane region" description="Helical" evidence="1">
    <location>
        <begin position="52"/>
        <end position="73"/>
    </location>
</feature>
<evidence type="ECO:0000313" key="2">
    <source>
        <dbReference type="EMBL" id="MDT0606013.1"/>
    </source>
</evidence>
<accession>A0ABU3AAC6</accession>
<keyword evidence="1" id="KW-1133">Transmembrane helix</keyword>
<dbReference type="RefSeq" id="WP_311349575.1">
    <property type="nucleotide sequence ID" value="NZ_JAVRHR010000001.1"/>
</dbReference>
<keyword evidence="1" id="KW-0812">Transmembrane</keyword>
<organism evidence="2 3">
    <name type="scientific">Croceitalea rosinachiae</name>
    <dbReference type="NCBI Taxonomy" id="3075596"/>
    <lineage>
        <taxon>Bacteria</taxon>
        <taxon>Pseudomonadati</taxon>
        <taxon>Bacteroidota</taxon>
        <taxon>Flavobacteriia</taxon>
        <taxon>Flavobacteriales</taxon>
        <taxon>Flavobacteriaceae</taxon>
        <taxon>Croceitalea</taxon>
    </lineage>
</organism>
<sequence length="123" mass="13610">MTKSKITKISTIIGCILLIVMALFHTSEIYYVTDLIQQSNSEPFIKEIFPVLFVHPSLQLFGLAGLGILTLFMKHEIEKILFFITILVFIDSILAFFLGAIIPGILLVLSSSAFCLSGIKGTK</sequence>